<reference evidence="2 3" key="1">
    <citation type="submission" date="2023-03" db="EMBL/GenBank/DDBJ databases">
        <title>Genome insight into feeding habits of ladybird beetles.</title>
        <authorList>
            <person name="Li H.-S."/>
            <person name="Huang Y.-H."/>
            <person name="Pang H."/>
        </authorList>
    </citation>
    <scope>NUCLEOTIDE SEQUENCE [LARGE SCALE GENOMIC DNA]</scope>
    <source>
        <strain evidence="2">SYSU_2023b</strain>
        <tissue evidence="2">Whole body</tissue>
    </source>
</reference>
<dbReference type="EMBL" id="JARQZJ010000073">
    <property type="protein sequence ID" value="KAK9882207.1"/>
    <property type="molecule type" value="Genomic_DNA"/>
</dbReference>
<dbReference type="AlphaFoldDB" id="A0AAW1UF39"/>
<gene>
    <name evidence="2" type="ORF">WA026_019720</name>
</gene>
<evidence type="ECO:0000313" key="2">
    <source>
        <dbReference type="EMBL" id="KAK9882207.1"/>
    </source>
</evidence>
<feature type="compositionally biased region" description="Basic residues" evidence="1">
    <location>
        <begin position="1"/>
        <end position="12"/>
    </location>
</feature>
<name>A0AAW1UF39_9CUCU</name>
<keyword evidence="3" id="KW-1185">Reference proteome</keyword>
<protein>
    <submittedName>
        <fullName evidence="2">Uncharacterized protein</fullName>
    </submittedName>
</protein>
<evidence type="ECO:0000313" key="3">
    <source>
        <dbReference type="Proteomes" id="UP001431783"/>
    </source>
</evidence>
<feature type="compositionally biased region" description="Acidic residues" evidence="1">
    <location>
        <begin position="58"/>
        <end position="70"/>
    </location>
</feature>
<proteinExistence type="predicted"/>
<feature type="region of interest" description="Disordered" evidence="1">
    <location>
        <begin position="1"/>
        <end position="70"/>
    </location>
</feature>
<evidence type="ECO:0000256" key="1">
    <source>
        <dbReference type="SAM" id="MobiDB-lite"/>
    </source>
</evidence>
<feature type="compositionally biased region" description="Polar residues" evidence="1">
    <location>
        <begin position="41"/>
        <end position="56"/>
    </location>
</feature>
<sequence length="109" mass="11860">MSSKPRPPRKAYNKLGSKEEQTKATGHLDNDASPKKDDLSGNGNSGNDTDTDSSFTDIEIDDGNEFSDSDYGELKLLSNSIRMFRALVKLFPVLSIGKAKGRSEGDSFV</sequence>
<accession>A0AAW1UF39</accession>
<comment type="caution">
    <text evidence="2">The sequence shown here is derived from an EMBL/GenBank/DDBJ whole genome shotgun (WGS) entry which is preliminary data.</text>
</comment>
<dbReference type="Proteomes" id="UP001431783">
    <property type="component" value="Unassembled WGS sequence"/>
</dbReference>
<feature type="compositionally biased region" description="Basic and acidic residues" evidence="1">
    <location>
        <begin position="16"/>
        <end position="39"/>
    </location>
</feature>
<organism evidence="2 3">
    <name type="scientific">Henosepilachna vigintioctopunctata</name>
    <dbReference type="NCBI Taxonomy" id="420089"/>
    <lineage>
        <taxon>Eukaryota</taxon>
        <taxon>Metazoa</taxon>
        <taxon>Ecdysozoa</taxon>
        <taxon>Arthropoda</taxon>
        <taxon>Hexapoda</taxon>
        <taxon>Insecta</taxon>
        <taxon>Pterygota</taxon>
        <taxon>Neoptera</taxon>
        <taxon>Endopterygota</taxon>
        <taxon>Coleoptera</taxon>
        <taxon>Polyphaga</taxon>
        <taxon>Cucujiformia</taxon>
        <taxon>Coccinelloidea</taxon>
        <taxon>Coccinellidae</taxon>
        <taxon>Epilachninae</taxon>
        <taxon>Epilachnini</taxon>
        <taxon>Henosepilachna</taxon>
    </lineage>
</organism>